<dbReference type="FunFam" id="3.40.50.1970:FF:000003">
    <property type="entry name" value="Alcohol dehydrogenase, iron-containing"/>
    <property type="match status" value="1"/>
</dbReference>
<evidence type="ECO:0000256" key="7">
    <source>
        <dbReference type="ARBA" id="ARBA00074848"/>
    </source>
</evidence>
<dbReference type="PANTHER" id="PTHR11496">
    <property type="entry name" value="ALCOHOL DEHYDROGENASE"/>
    <property type="match status" value="1"/>
</dbReference>
<evidence type="ECO:0000256" key="6">
    <source>
        <dbReference type="ARBA" id="ARBA00049243"/>
    </source>
</evidence>
<name>A0A212LG48_9HYPH</name>
<protein>
    <recommendedName>
        <fullName evidence="7">Alcohol dehydrogenase 2</fullName>
    </recommendedName>
    <alternativeName>
        <fullName evidence="8">Alcohol dehydrogenase II</fullName>
    </alternativeName>
</protein>
<organism evidence="11">
    <name type="scientific">uncultured Pleomorphomonas sp</name>
    <dbReference type="NCBI Taxonomy" id="442121"/>
    <lineage>
        <taxon>Bacteria</taxon>
        <taxon>Pseudomonadati</taxon>
        <taxon>Pseudomonadota</taxon>
        <taxon>Alphaproteobacteria</taxon>
        <taxon>Hyphomicrobiales</taxon>
        <taxon>Pleomorphomonadaceae</taxon>
        <taxon>Pleomorphomonas</taxon>
        <taxon>environmental samples</taxon>
    </lineage>
</organism>
<feature type="domain" description="Alcohol dehydrogenase iron-type/glycerol dehydrogenase GldA" evidence="9">
    <location>
        <begin position="13"/>
        <end position="176"/>
    </location>
</feature>
<dbReference type="SUPFAM" id="SSF56796">
    <property type="entry name" value="Dehydroquinate synthase-like"/>
    <property type="match status" value="1"/>
</dbReference>
<dbReference type="Gene3D" id="1.20.1090.10">
    <property type="entry name" value="Dehydroquinate synthase-like - alpha domain"/>
    <property type="match status" value="1"/>
</dbReference>
<dbReference type="InterPro" id="IPR056798">
    <property type="entry name" value="ADH_Fe_C"/>
</dbReference>
<dbReference type="InterPro" id="IPR018211">
    <property type="entry name" value="ADH_Fe_CS"/>
</dbReference>
<evidence type="ECO:0000256" key="3">
    <source>
        <dbReference type="ARBA" id="ARBA00023002"/>
    </source>
</evidence>
<gene>
    <name evidence="11" type="primary">attL</name>
    <name evidence="11" type="ORF">KL86PLE_40273</name>
</gene>
<evidence type="ECO:0000259" key="10">
    <source>
        <dbReference type="Pfam" id="PF25137"/>
    </source>
</evidence>
<proteinExistence type="inferred from homology"/>
<comment type="catalytic activity">
    <reaction evidence="6">
        <text>a primary alcohol + NAD(+) = an aldehyde + NADH + H(+)</text>
        <dbReference type="Rhea" id="RHEA:10736"/>
        <dbReference type="ChEBI" id="CHEBI:15378"/>
        <dbReference type="ChEBI" id="CHEBI:15734"/>
        <dbReference type="ChEBI" id="CHEBI:17478"/>
        <dbReference type="ChEBI" id="CHEBI:57540"/>
        <dbReference type="ChEBI" id="CHEBI:57945"/>
        <dbReference type="EC" id="1.1.1.1"/>
    </reaction>
</comment>
<evidence type="ECO:0000256" key="5">
    <source>
        <dbReference type="ARBA" id="ARBA00049164"/>
    </source>
</evidence>
<dbReference type="InterPro" id="IPR001670">
    <property type="entry name" value="ADH_Fe/GldA"/>
</dbReference>
<evidence type="ECO:0000256" key="1">
    <source>
        <dbReference type="ARBA" id="ARBA00001962"/>
    </source>
</evidence>
<dbReference type="GO" id="GO:0046872">
    <property type="term" value="F:metal ion binding"/>
    <property type="evidence" value="ECO:0007669"/>
    <property type="project" value="InterPro"/>
</dbReference>
<comment type="catalytic activity">
    <reaction evidence="5">
        <text>a secondary alcohol + NAD(+) = a ketone + NADH + H(+)</text>
        <dbReference type="Rhea" id="RHEA:10740"/>
        <dbReference type="ChEBI" id="CHEBI:15378"/>
        <dbReference type="ChEBI" id="CHEBI:17087"/>
        <dbReference type="ChEBI" id="CHEBI:35681"/>
        <dbReference type="ChEBI" id="CHEBI:57540"/>
        <dbReference type="ChEBI" id="CHEBI:57945"/>
        <dbReference type="EC" id="1.1.1.1"/>
    </reaction>
</comment>
<keyword evidence="4" id="KW-0520">NAD</keyword>
<feature type="domain" description="Fe-containing alcohol dehydrogenase-like C-terminal" evidence="10">
    <location>
        <begin position="188"/>
        <end position="384"/>
    </location>
</feature>
<dbReference type="PROSITE" id="PS00913">
    <property type="entry name" value="ADH_IRON_1"/>
    <property type="match status" value="1"/>
</dbReference>
<evidence type="ECO:0000256" key="4">
    <source>
        <dbReference type="ARBA" id="ARBA00023027"/>
    </source>
</evidence>
<dbReference type="AlphaFoldDB" id="A0A212LG48"/>
<accession>A0A212LG48</accession>
<sequence>MTSFTFETTPALINAWGAAGELGSLLAGRFSARTALIVTFASFVRSGRLDPILASLHDAGFETQVFDRVVADPPEALVMEAVDLARQSGTNIVLGVGGGSSLDTAKLVAVLAGSRQPIGEIYGIGKVRGARLPLVLVPTTAGTGSEVTAISIVTTGESTKMGVVAPQLYPDLAVLDAELTVGLPKVHTAAGGIDAMVHAIEAYTTRHKKNPLSDLLAVEALRILAANLATVCHDGADRRAREAVLYGSTLAGQAFANAPVGAVHALAYPLGGHFHISHGLSNALMLVPVLRFNASAAAPLYAELGEAIGAATSGDIAERAAAFIRTIETIIESAGAPRRLGDVGVPRKALPMLAADAMKQTRLLGNNPVDVDERDALRLYEEAF</sequence>
<keyword evidence="3" id="KW-0560">Oxidoreductase</keyword>
<reference evidence="11" key="1">
    <citation type="submission" date="2016-08" db="EMBL/GenBank/DDBJ databases">
        <authorList>
            <person name="Seilhamer J.J."/>
        </authorList>
    </citation>
    <scope>NUCLEOTIDE SEQUENCE</scope>
    <source>
        <strain evidence="11">86</strain>
    </source>
</reference>
<dbReference type="InterPro" id="IPR039697">
    <property type="entry name" value="Alcohol_dehydrogenase_Fe"/>
</dbReference>
<dbReference type="Gene3D" id="3.40.50.1970">
    <property type="match status" value="1"/>
</dbReference>
<evidence type="ECO:0000256" key="8">
    <source>
        <dbReference type="ARBA" id="ARBA00076680"/>
    </source>
</evidence>
<comment type="similarity">
    <text evidence="2">Belongs to the iron-containing alcohol dehydrogenase family.</text>
</comment>
<dbReference type="RefSeq" id="WP_288196638.1">
    <property type="nucleotide sequence ID" value="NZ_LT608334.1"/>
</dbReference>
<evidence type="ECO:0000313" key="11">
    <source>
        <dbReference type="EMBL" id="SCM76468.1"/>
    </source>
</evidence>
<dbReference type="Pfam" id="PF00465">
    <property type="entry name" value="Fe-ADH"/>
    <property type="match status" value="1"/>
</dbReference>
<evidence type="ECO:0000256" key="2">
    <source>
        <dbReference type="ARBA" id="ARBA00007358"/>
    </source>
</evidence>
<comment type="cofactor">
    <cofactor evidence="1">
        <name>Fe cation</name>
        <dbReference type="ChEBI" id="CHEBI:24875"/>
    </cofactor>
</comment>
<dbReference type="EMBL" id="FMJD01000008">
    <property type="protein sequence ID" value="SCM76468.1"/>
    <property type="molecule type" value="Genomic_DNA"/>
</dbReference>
<dbReference type="PANTHER" id="PTHR11496:SF102">
    <property type="entry name" value="ALCOHOL DEHYDROGENASE 4"/>
    <property type="match status" value="1"/>
</dbReference>
<dbReference type="FunFam" id="1.20.1090.10:FF:000001">
    <property type="entry name" value="Aldehyde-alcohol dehydrogenase"/>
    <property type="match status" value="1"/>
</dbReference>
<evidence type="ECO:0000259" key="9">
    <source>
        <dbReference type="Pfam" id="PF00465"/>
    </source>
</evidence>
<dbReference type="GO" id="GO:0004022">
    <property type="term" value="F:alcohol dehydrogenase (NAD+) activity"/>
    <property type="evidence" value="ECO:0007669"/>
    <property type="project" value="UniProtKB-EC"/>
</dbReference>
<dbReference type="Pfam" id="PF25137">
    <property type="entry name" value="ADH_Fe_C"/>
    <property type="match status" value="1"/>
</dbReference>
<dbReference type="CDD" id="cd08193">
    <property type="entry name" value="HVD"/>
    <property type="match status" value="1"/>
</dbReference>